<gene>
    <name evidence="2" type="ORF">GGP41_002658</name>
</gene>
<name>A0A8H5ZMG0_COCSA</name>
<feature type="region of interest" description="Disordered" evidence="1">
    <location>
        <begin position="1"/>
        <end position="65"/>
    </location>
</feature>
<reference evidence="2" key="1">
    <citation type="submission" date="2019-11" db="EMBL/GenBank/DDBJ databases">
        <title>Bipolaris sorokiniana Genome sequencing.</title>
        <authorList>
            <person name="Wang H."/>
        </authorList>
    </citation>
    <scope>NUCLEOTIDE SEQUENCE</scope>
</reference>
<organism evidence="2 3">
    <name type="scientific">Cochliobolus sativus</name>
    <name type="common">Common root rot and spot blotch fungus</name>
    <name type="synonym">Bipolaris sorokiniana</name>
    <dbReference type="NCBI Taxonomy" id="45130"/>
    <lineage>
        <taxon>Eukaryota</taxon>
        <taxon>Fungi</taxon>
        <taxon>Dikarya</taxon>
        <taxon>Ascomycota</taxon>
        <taxon>Pezizomycotina</taxon>
        <taxon>Dothideomycetes</taxon>
        <taxon>Pleosporomycetidae</taxon>
        <taxon>Pleosporales</taxon>
        <taxon>Pleosporineae</taxon>
        <taxon>Pleosporaceae</taxon>
        <taxon>Bipolaris</taxon>
    </lineage>
</organism>
<dbReference type="EMBL" id="WNKQ01000007">
    <property type="protein sequence ID" value="KAF5850423.1"/>
    <property type="molecule type" value="Genomic_DNA"/>
</dbReference>
<feature type="compositionally biased region" description="Polar residues" evidence="1">
    <location>
        <begin position="47"/>
        <end position="60"/>
    </location>
</feature>
<dbReference type="Proteomes" id="UP000624244">
    <property type="component" value="Unassembled WGS sequence"/>
</dbReference>
<evidence type="ECO:0000256" key="1">
    <source>
        <dbReference type="SAM" id="MobiDB-lite"/>
    </source>
</evidence>
<feature type="compositionally biased region" description="Polar residues" evidence="1">
    <location>
        <begin position="9"/>
        <end position="18"/>
    </location>
</feature>
<evidence type="ECO:0000313" key="3">
    <source>
        <dbReference type="Proteomes" id="UP000624244"/>
    </source>
</evidence>
<comment type="caution">
    <text evidence="2">The sequence shown here is derived from an EMBL/GenBank/DDBJ whole genome shotgun (WGS) entry which is preliminary data.</text>
</comment>
<accession>A0A8H5ZMG0</accession>
<dbReference type="AlphaFoldDB" id="A0A8H5ZMG0"/>
<proteinExistence type="predicted"/>
<evidence type="ECO:0000313" key="2">
    <source>
        <dbReference type="EMBL" id="KAF5850423.1"/>
    </source>
</evidence>
<protein>
    <submittedName>
        <fullName evidence="2">Uncharacterized protein</fullName>
    </submittedName>
</protein>
<sequence>MEVEPRETLLQTTSTAYTSAGHCPQPADNKHTRLAPLSPLARDRQLSRNAASGPMQSAASLGQARRPSNAISILESVLEDCCMHSLGLVISPLWAQSPPSNRV</sequence>